<dbReference type="AlphaFoldDB" id="A0A0A9DYF6"/>
<organism evidence="2">
    <name type="scientific">Arundo donax</name>
    <name type="common">Giant reed</name>
    <name type="synonym">Donax arundinaceus</name>
    <dbReference type="NCBI Taxonomy" id="35708"/>
    <lineage>
        <taxon>Eukaryota</taxon>
        <taxon>Viridiplantae</taxon>
        <taxon>Streptophyta</taxon>
        <taxon>Embryophyta</taxon>
        <taxon>Tracheophyta</taxon>
        <taxon>Spermatophyta</taxon>
        <taxon>Magnoliopsida</taxon>
        <taxon>Liliopsida</taxon>
        <taxon>Poales</taxon>
        <taxon>Poaceae</taxon>
        <taxon>PACMAD clade</taxon>
        <taxon>Arundinoideae</taxon>
        <taxon>Arundineae</taxon>
        <taxon>Arundo</taxon>
    </lineage>
</organism>
<feature type="compositionally biased region" description="Polar residues" evidence="1">
    <location>
        <begin position="133"/>
        <end position="145"/>
    </location>
</feature>
<evidence type="ECO:0000256" key="1">
    <source>
        <dbReference type="SAM" id="MobiDB-lite"/>
    </source>
</evidence>
<feature type="compositionally biased region" description="Basic and acidic residues" evidence="1">
    <location>
        <begin position="83"/>
        <end position="92"/>
    </location>
</feature>
<evidence type="ECO:0000313" key="2">
    <source>
        <dbReference type="EMBL" id="JAD88792.1"/>
    </source>
</evidence>
<feature type="compositionally biased region" description="Basic and acidic residues" evidence="1">
    <location>
        <begin position="178"/>
        <end position="187"/>
    </location>
</feature>
<feature type="compositionally biased region" description="Basic and acidic residues" evidence="1">
    <location>
        <begin position="118"/>
        <end position="131"/>
    </location>
</feature>
<feature type="region of interest" description="Disordered" evidence="1">
    <location>
        <begin position="29"/>
        <end position="187"/>
    </location>
</feature>
<name>A0A0A9DYF6_ARUDO</name>
<protein>
    <submittedName>
        <fullName evidence="2">Uncharacterized protein</fullName>
    </submittedName>
</protein>
<sequence>MREAGQYKAPDDDPFHRLMELSLYDDRNPIKDWMENGRSNADPLLDEEDTESDAPIPSRMVVEVDDNRESQRITGTSSLAEWAGEHVGDTHIGKRKVQTLPRKQKAKKQNKKAKKRSVGSDKSTESDHERCSPSYQESGDSSSPSAFDGDAGVEGGTSAPPSTTIHFIGETEFTHATQDQDHGAPHS</sequence>
<proteinExistence type="predicted"/>
<reference evidence="2" key="1">
    <citation type="submission" date="2014-09" db="EMBL/GenBank/DDBJ databases">
        <authorList>
            <person name="Magalhaes I.L.F."/>
            <person name="Oliveira U."/>
            <person name="Santos F.R."/>
            <person name="Vidigal T.H.D.A."/>
            <person name="Brescovit A.D."/>
            <person name="Santos A.J."/>
        </authorList>
    </citation>
    <scope>NUCLEOTIDE SEQUENCE</scope>
    <source>
        <tissue evidence="2">Shoot tissue taken approximately 20 cm above the soil surface</tissue>
    </source>
</reference>
<reference evidence="2" key="2">
    <citation type="journal article" date="2015" name="Data Brief">
        <title>Shoot transcriptome of the giant reed, Arundo donax.</title>
        <authorList>
            <person name="Barrero R.A."/>
            <person name="Guerrero F.D."/>
            <person name="Moolhuijzen P."/>
            <person name="Goolsby J.A."/>
            <person name="Tidwell J."/>
            <person name="Bellgard S.E."/>
            <person name="Bellgard M.I."/>
        </authorList>
    </citation>
    <scope>NUCLEOTIDE SEQUENCE</scope>
    <source>
        <tissue evidence="2">Shoot tissue taken approximately 20 cm above the soil surface</tissue>
    </source>
</reference>
<accession>A0A0A9DYF6</accession>
<feature type="compositionally biased region" description="Basic residues" evidence="1">
    <location>
        <begin position="93"/>
        <end position="117"/>
    </location>
</feature>
<dbReference type="EMBL" id="GBRH01209103">
    <property type="protein sequence ID" value="JAD88792.1"/>
    <property type="molecule type" value="Transcribed_RNA"/>
</dbReference>